<evidence type="ECO:0000256" key="5">
    <source>
        <dbReference type="SAM" id="Phobius"/>
    </source>
</evidence>
<evidence type="ECO:0000256" key="3">
    <source>
        <dbReference type="ARBA" id="ARBA00022989"/>
    </source>
</evidence>
<organism evidence="6 7">
    <name type="scientific">Neisseria zalophi</name>
    <dbReference type="NCBI Taxonomy" id="640030"/>
    <lineage>
        <taxon>Bacteria</taxon>
        <taxon>Pseudomonadati</taxon>
        <taxon>Pseudomonadota</taxon>
        <taxon>Betaproteobacteria</taxon>
        <taxon>Neisseriales</taxon>
        <taxon>Neisseriaceae</taxon>
        <taxon>Neisseria</taxon>
    </lineage>
</organism>
<evidence type="ECO:0000313" key="6">
    <source>
        <dbReference type="EMBL" id="QEY25779.1"/>
    </source>
</evidence>
<feature type="transmembrane region" description="Helical" evidence="5">
    <location>
        <begin position="33"/>
        <end position="57"/>
    </location>
</feature>
<evidence type="ECO:0000256" key="4">
    <source>
        <dbReference type="ARBA" id="ARBA00023136"/>
    </source>
</evidence>
<dbReference type="EMBL" id="CP031700">
    <property type="protein sequence ID" value="QEY25779.1"/>
    <property type="molecule type" value="Genomic_DNA"/>
</dbReference>
<keyword evidence="3 5" id="KW-1133">Transmembrane helix</keyword>
<reference evidence="6 7" key="1">
    <citation type="submission" date="2018-08" db="EMBL/GenBank/DDBJ databases">
        <title>Neisseria zalophi ATCC BAA-2455 complete genome.</title>
        <authorList>
            <person name="Veseli I.A."/>
            <person name="Buttler R."/>
            <person name="Mascarenhas dos Santos A.C."/>
            <person name="Pombert J.-F."/>
        </authorList>
    </citation>
    <scope>NUCLEOTIDE SEQUENCE [LARGE SCALE GENOMIC DNA]</scope>
    <source>
        <strain evidence="6 7">ATCC BAA-2455</strain>
    </source>
</reference>
<keyword evidence="7" id="KW-1185">Reference proteome</keyword>
<evidence type="ECO:0000256" key="1">
    <source>
        <dbReference type="ARBA" id="ARBA00004141"/>
    </source>
</evidence>
<feature type="transmembrane region" description="Helical" evidence="5">
    <location>
        <begin position="241"/>
        <end position="265"/>
    </location>
</feature>
<dbReference type="GO" id="GO:0016020">
    <property type="term" value="C:membrane"/>
    <property type="evidence" value="ECO:0007669"/>
    <property type="project" value="UniProtKB-SubCell"/>
</dbReference>
<dbReference type="GO" id="GO:0030255">
    <property type="term" value="P:protein secretion by the type IV secretion system"/>
    <property type="evidence" value="ECO:0007669"/>
    <property type="project" value="InterPro"/>
</dbReference>
<keyword evidence="2 5" id="KW-0812">Transmembrane</keyword>
<feature type="transmembrane region" description="Helical" evidence="5">
    <location>
        <begin position="69"/>
        <end position="87"/>
    </location>
</feature>
<dbReference type="AlphaFoldDB" id="A0A5J6PT06"/>
<comment type="subcellular location">
    <subcellularLocation>
        <location evidence="1">Membrane</location>
        <topology evidence="1">Multi-pass membrane protein</topology>
    </subcellularLocation>
</comment>
<evidence type="ECO:0000256" key="2">
    <source>
        <dbReference type="ARBA" id="ARBA00022692"/>
    </source>
</evidence>
<name>A0A5J6PT06_9NEIS</name>
<dbReference type="InterPro" id="IPR007688">
    <property type="entry name" value="Conjugal_tfr_TrbL/VirB6"/>
</dbReference>
<dbReference type="Proteomes" id="UP000325713">
    <property type="component" value="Chromosome"/>
</dbReference>
<feature type="transmembrane region" description="Helical" evidence="5">
    <location>
        <begin position="178"/>
        <end position="196"/>
    </location>
</feature>
<dbReference type="OrthoDB" id="6956705at2"/>
<dbReference type="KEGG" id="nzl:D0T92_03980"/>
<feature type="transmembrane region" description="Helical" evidence="5">
    <location>
        <begin position="151"/>
        <end position="172"/>
    </location>
</feature>
<protein>
    <recommendedName>
        <fullName evidence="8">Type IV secretion system protein</fullName>
    </recommendedName>
</protein>
<gene>
    <name evidence="6" type="ORF">D0T92_03980</name>
</gene>
<dbReference type="RefSeq" id="WP_151050427.1">
    <property type="nucleotide sequence ID" value="NZ_CP031700.1"/>
</dbReference>
<feature type="transmembrane region" description="Helical" evidence="5">
    <location>
        <begin position="208"/>
        <end position="229"/>
    </location>
</feature>
<accession>A0A5J6PT06</accession>
<proteinExistence type="predicted"/>
<sequence length="323" mass="35482">MSDASGKSTFFVDMTQFVTVNMGTSLFESAGNFISSIAPVFSTMFGLYLLMVMFSYWQGGGVDEMFVDFVKRMIVCCFLVILAFNATHYHELANLIYVLPDDLAKAFGSVEYSGGALDKIVDDVNTVTDELAFQKSRLNILDVGTRFDYTLVIYSIEIFMGILLTVGFAFYLLSKISLAMVLMIGPLFIGFGLFPATRQYSMNWVGQCLNYLFTIVLFSVLGSMMLTFIKDYVDIMGADNIAAASSLAMLLVLITILFIIVCFFIPQIASALTGGGAIQGSMRTIYNVTRKGLAKIDHGTRKSGVAAKNVWNKNRSGGSIKKS</sequence>
<evidence type="ECO:0000313" key="7">
    <source>
        <dbReference type="Proteomes" id="UP000325713"/>
    </source>
</evidence>
<keyword evidence="4 5" id="KW-0472">Membrane</keyword>
<evidence type="ECO:0008006" key="8">
    <source>
        <dbReference type="Google" id="ProtNLM"/>
    </source>
</evidence>
<dbReference type="Pfam" id="PF04610">
    <property type="entry name" value="TrbL"/>
    <property type="match status" value="1"/>
</dbReference>